<evidence type="ECO:0008006" key="10">
    <source>
        <dbReference type="Google" id="ProtNLM"/>
    </source>
</evidence>
<evidence type="ECO:0000313" key="8">
    <source>
        <dbReference type="EMBL" id="KAA8917369.1"/>
    </source>
</evidence>
<evidence type="ECO:0000256" key="5">
    <source>
        <dbReference type="SAM" id="MobiDB-lite"/>
    </source>
</evidence>
<dbReference type="PROSITE" id="PS50942">
    <property type="entry name" value="ENTH"/>
    <property type="match status" value="1"/>
</dbReference>
<reference evidence="8" key="1">
    <citation type="journal article" date="2019" name="G3 (Bethesda)">
        <title>Genome Assemblies of Two Rare Opportunistic Yeast Pathogens: Diutina rugosa (syn. Candida rugosa) and Trichomonascus ciferrii (syn. Candida ciferrii).</title>
        <authorList>
            <person name="Mixao V."/>
            <person name="Saus E."/>
            <person name="Hansen A.P."/>
            <person name="Lass-Florl C."/>
            <person name="Gabaldon T."/>
        </authorList>
    </citation>
    <scope>NUCLEOTIDE SEQUENCE</scope>
    <source>
        <strain evidence="8">CBS 4856</strain>
    </source>
</reference>
<dbReference type="Gene3D" id="1.20.1410.10">
    <property type="entry name" value="I/LWEQ domain"/>
    <property type="match status" value="1"/>
</dbReference>
<dbReference type="InterPro" id="IPR002558">
    <property type="entry name" value="ILWEQ_dom"/>
</dbReference>
<dbReference type="GO" id="GO:0006897">
    <property type="term" value="P:endocytosis"/>
    <property type="evidence" value="ECO:0007669"/>
    <property type="project" value="InterPro"/>
</dbReference>
<proteinExistence type="inferred from homology"/>
<accession>A0A642VDA7</accession>
<evidence type="ECO:0000256" key="3">
    <source>
        <dbReference type="ARBA" id="ARBA00022490"/>
    </source>
</evidence>
<feature type="compositionally biased region" description="Low complexity" evidence="5">
    <location>
        <begin position="294"/>
        <end position="307"/>
    </location>
</feature>
<dbReference type="InterPro" id="IPR035964">
    <property type="entry name" value="I/LWEQ_dom_sf"/>
</dbReference>
<evidence type="ECO:0000259" key="7">
    <source>
        <dbReference type="PROSITE" id="PS50945"/>
    </source>
</evidence>
<dbReference type="CDD" id="cd17007">
    <property type="entry name" value="ANTH_N_Sla2p"/>
    <property type="match status" value="1"/>
</dbReference>
<dbReference type="VEuPathDB" id="FungiDB:TRICI_000481"/>
<dbReference type="Pfam" id="PF07651">
    <property type="entry name" value="ANTH"/>
    <property type="match status" value="1"/>
</dbReference>
<feature type="compositionally biased region" description="Low complexity" evidence="5">
    <location>
        <begin position="360"/>
        <end position="372"/>
    </location>
</feature>
<dbReference type="InterPro" id="IPR013809">
    <property type="entry name" value="ENTH"/>
</dbReference>
<dbReference type="SMART" id="SM00273">
    <property type="entry name" value="ENTH"/>
    <property type="match status" value="1"/>
</dbReference>
<dbReference type="FunFam" id="1.20.1410.10:FF:000004">
    <property type="entry name" value="Cytoskeleton assembly control protein Sla2"/>
    <property type="match status" value="1"/>
</dbReference>
<dbReference type="GO" id="GO:0043325">
    <property type="term" value="F:phosphatidylinositol-3,4-bisphosphate binding"/>
    <property type="evidence" value="ECO:0007669"/>
    <property type="project" value="TreeGrafter"/>
</dbReference>
<dbReference type="GO" id="GO:0035615">
    <property type="term" value="F:clathrin adaptor activity"/>
    <property type="evidence" value="ECO:0007669"/>
    <property type="project" value="TreeGrafter"/>
</dbReference>
<feature type="domain" description="ENTH" evidence="6">
    <location>
        <begin position="9"/>
        <end position="139"/>
    </location>
</feature>
<evidence type="ECO:0000256" key="2">
    <source>
        <dbReference type="ARBA" id="ARBA00010135"/>
    </source>
</evidence>
<dbReference type="GO" id="GO:0030479">
    <property type="term" value="C:actin cortical patch"/>
    <property type="evidence" value="ECO:0007669"/>
    <property type="project" value="TreeGrafter"/>
</dbReference>
<dbReference type="SUPFAM" id="SSF48464">
    <property type="entry name" value="ENTH/VHS domain"/>
    <property type="match status" value="1"/>
</dbReference>
<protein>
    <recommendedName>
        <fullName evidence="10">I/LWEQ domain-containing protein</fullName>
    </recommendedName>
</protein>
<feature type="region of interest" description="Disordered" evidence="5">
    <location>
        <begin position="267"/>
        <end position="315"/>
    </location>
</feature>
<dbReference type="Pfam" id="PF01608">
    <property type="entry name" value="I_LWEQ"/>
    <property type="match status" value="1"/>
</dbReference>
<evidence type="ECO:0000256" key="1">
    <source>
        <dbReference type="ARBA" id="ARBA00004496"/>
    </source>
</evidence>
<dbReference type="PROSITE" id="PS50945">
    <property type="entry name" value="I_LWEQ"/>
    <property type="match status" value="1"/>
</dbReference>
<dbReference type="GO" id="GO:0048268">
    <property type="term" value="P:clathrin coat assembly"/>
    <property type="evidence" value="ECO:0007669"/>
    <property type="project" value="TreeGrafter"/>
</dbReference>
<dbReference type="GO" id="GO:0051015">
    <property type="term" value="F:actin filament binding"/>
    <property type="evidence" value="ECO:0007669"/>
    <property type="project" value="TreeGrafter"/>
</dbReference>
<evidence type="ECO:0000256" key="4">
    <source>
        <dbReference type="ARBA" id="ARBA00023203"/>
    </source>
</evidence>
<dbReference type="PANTHER" id="PTHR10407:SF15">
    <property type="entry name" value="HUNTINGTIN INTERACTING PROTEIN 1"/>
    <property type="match status" value="1"/>
</dbReference>
<feature type="region of interest" description="Disordered" evidence="5">
    <location>
        <begin position="360"/>
        <end position="379"/>
    </location>
</feature>
<comment type="subcellular location">
    <subcellularLocation>
        <location evidence="1">Cytoplasm</location>
    </subcellularLocation>
</comment>
<dbReference type="EMBL" id="SWFS01000040">
    <property type="protein sequence ID" value="KAA8917369.1"/>
    <property type="molecule type" value="Genomic_DNA"/>
</dbReference>
<dbReference type="SUPFAM" id="SSF109885">
    <property type="entry name" value="I/LWEQ domain"/>
    <property type="match status" value="1"/>
</dbReference>
<feature type="domain" description="I/LWEQ" evidence="7">
    <location>
        <begin position="815"/>
        <end position="1060"/>
    </location>
</feature>
<dbReference type="InterPro" id="IPR030224">
    <property type="entry name" value="Sla2_fam"/>
</dbReference>
<dbReference type="InterPro" id="IPR008942">
    <property type="entry name" value="ENTH_VHS"/>
</dbReference>
<evidence type="ECO:0000313" key="9">
    <source>
        <dbReference type="Proteomes" id="UP000761534"/>
    </source>
</evidence>
<dbReference type="InterPro" id="IPR011417">
    <property type="entry name" value="ANTH_dom"/>
</dbReference>
<dbReference type="GO" id="GO:0080025">
    <property type="term" value="F:phosphatidylinositol-3,5-bisphosphate binding"/>
    <property type="evidence" value="ECO:0007669"/>
    <property type="project" value="TreeGrafter"/>
</dbReference>
<comment type="similarity">
    <text evidence="2">Belongs to the SLA2 family.</text>
</comment>
<dbReference type="AlphaFoldDB" id="A0A642VDA7"/>
<organism evidence="8 9">
    <name type="scientific">Trichomonascus ciferrii</name>
    <dbReference type="NCBI Taxonomy" id="44093"/>
    <lineage>
        <taxon>Eukaryota</taxon>
        <taxon>Fungi</taxon>
        <taxon>Dikarya</taxon>
        <taxon>Ascomycota</taxon>
        <taxon>Saccharomycotina</taxon>
        <taxon>Dipodascomycetes</taxon>
        <taxon>Dipodascales</taxon>
        <taxon>Trichomonascaceae</taxon>
        <taxon>Trichomonascus</taxon>
        <taxon>Trichomonascus ciferrii complex</taxon>
    </lineage>
</organism>
<sequence>MSALTGTGALTRAEADLSVNIKKATNIDETAPKRKHVRACIVYSWDHRSGRAFWNGMKVQPLHQDEVQLFKALITIHKVLQEGHISVLKEAQAHVNWIDSLGRGTLQNTGHHGYSKLIHEYVILLLKKLNFHRLHPDFNGTFEYEEYISLRTINDPNEGYEVISDLMNLQDSIDDFQRLVFSSLSHGRANECKISSLTPMVAESYGIYRFSTSMLRAMHQTTNDDDALEPLRSRYYSQYRRLQDFYYDCSSLKYLTSLITIPKLPGEPPNLFGENDEQGPALPKRPGEREQERQQSATPSTPASSAQIEEPEPVGDWWGSAQQQAYDEEQQRLQAQREAELQRQQMLAYQQQQQFEEQQRQQAEAQRQAQEALMRDQMQRQAAGRAAELERDLLNLKGQYDHNQLLLEQYDQRVKALESELSQLNTNSGQQIESKNELIQSLQDQIDAWKKKYEALAKLYSQLRQEHLDLLNKHKQVKAKAASAQEAIDRREKLERDVKAKNLELADMIRERDRARYDLDKAKGAHKDEIEKLERDIRLMQDKLNDAERTKGSDLSLMISKHNRELEELEEALKAKQRVIDDYSSRGVGNDELEAKLKDKDDELEIMQETITTMENALKDLSLSQKESDRAIDSQIDEVLMGHLNKLNSIVDAILTSGAERIQEGLFEFESPMQAGNQNSTPSYLLSIIEKASSSATDFSSAFNNFVADGPNGNHSEIIKTVTTFSSTVCDLLINSKGLTRLARDDTMADSISTFARDSAVAAENFFTSLYSTEISPLSVEDKTDLVINKNIETQQELQKLSRLAEQLAPKFQDSANGDSADLGDRVDREMSKAAEAVASANARLNELMSKPRDPSVSKFDVQVHEAILQAAIAVTSAIAALIKAATECQQEIVSEGRGSSSRTAYLKKHNRWTEGLISAAKAVAGSTNVLIETADGVLGSSNSPEELIVASNEVAASTAQLVAASRVKASFMSKTQQKLEQASKSVTSACRALVNQVQDVLSQRSTGDKKEQVDYSKMTPHEFRTAAMEQQVEVLKLEQQLTSARNRLFEIRKIDYLNEEDED</sequence>
<dbReference type="Gene3D" id="1.25.40.90">
    <property type="match status" value="1"/>
</dbReference>
<dbReference type="SMART" id="SM00307">
    <property type="entry name" value="ILWEQ"/>
    <property type="match status" value="1"/>
</dbReference>
<keyword evidence="4" id="KW-0009">Actin-binding</keyword>
<dbReference type="GO" id="GO:0030136">
    <property type="term" value="C:clathrin-coated vesicle"/>
    <property type="evidence" value="ECO:0007669"/>
    <property type="project" value="TreeGrafter"/>
</dbReference>
<dbReference type="OrthoDB" id="10262320at2759"/>
<dbReference type="GO" id="GO:0032051">
    <property type="term" value="F:clathrin light chain binding"/>
    <property type="evidence" value="ECO:0007669"/>
    <property type="project" value="TreeGrafter"/>
</dbReference>
<dbReference type="Proteomes" id="UP000761534">
    <property type="component" value="Unassembled WGS sequence"/>
</dbReference>
<keyword evidence="3" id="KW-0963">Cytoplasm</keyword>
<comment type="caution">
    <text evidence="8">The sequence shown here is derived from an EMBL/GenBank/DDBJ whole genome shotgun (WGS) entry which is preliminary data.</text>
</comment>
<gene>
    <name evidence="8" type="ORF">TRICI_000481</name>
</gene>
<dbReference type="GO" id="GO:0007015">
    <property type="term" value="P:actin filament organization"/>
    <property type="evidence" value="ECO:0007669"/>
    <property type="project" value="TreeGrafter"/>
</dbReference>
<dbReference type="PANTHER" id="PTHR10407">
    <property type="entry name" value="HUNTINGTIN INTERACTING PROTEIN 1"/>
    <property type="match status" value="1"/>
</dbReference>
<evidence type="ECO:0000259" key="6">
    <source>
        <dbReference type="PROSITE" id="PS50942"/>
    </source>
</evidence>
<name>A0A642VDA7_9ASCO</name>
<keyword evidence="9" id="KW-1185">Reference proteome</keyword>